<feature type="region of interest" description="Disordered" evidence="1">
    <location>
        <begin position="1"/>
        <end position="22"/>
    </location>
</feature>
<dbReference type="OrthoDB" id="2271334at2759"/>
<protein>
    <submittedName>
        <fullName evidence="3">Uncharacterized protein</fullName>
    </submittedName>
</protein>
<evidence type="ECO:0000313" key="4">
    <source>
        <dbReference type="Proteomes" id="UP000077315"/>
    </source>
</evidence>
<feature type="transmembrane region" description="Helical" evidence="2">
    <location>
        <begin position="318"/>
        <end position="340"/>
    </location>
</feature>
<evidence type="ECO:0000313" key="3">
    <source>
        <dbReference type="EMBL" id="OAD69993.1"/>
    </source>
</evidence>
<keyword evidence="2" id="KW-0472">Membrane</keyword>
<gene>
    <name evidence="3" type="ORF">PHYBLDRAFT_149157</name>
</gene>
<dbReference type="RefSeq" id="XP_018288033.1">
    <property type="nucleotide sequence ID" value="XM_018432226.1"/>
</dbReference>
<reference evidence="4" key="1">
    <citation type="submission" date="2015-06" db="EMBL/GenBank/DDBJ databases">
        <title>Expansion of signal transduction pathways in fungi by whole-genome duplication.</title>
        <authorList>
            <consortium name="DOE Joint Genome Institute"/>
            <person name="Corrochano L.M."/>
            <person name="Kuo A."/>
            <person name="Marcet-Houben M."/>
            <person name="Polaino S."/>
            <person name="Salamov A."/>
            <person name="Villalobos J.M."/>
            <person name="Alvarez M.I."/>
            <person name="Avalos J."/>
            <person name="Benito E.P."/>
            <person name="Benoit I."/>
            <person name="Burger G."/>
            <person name="Camino L.P."/>
            <person name="Canovas D."/>
            <person name="Cerda-Olmedo E."/>
            <person name="Cheng J.-F."/>
            <person name="Dominguez A."/>
            <person name="Elias M."/>
            <person name="Eslava A.P."/>
            <person name="Glaser F."/>
            <person name="Grimwood J."/>
            <person name="Gutierrez G."/>
            <person name="Heitman J."/>
            <person name="Henrissat B."/>
            <person name="Iturriaga E.A."/>
            <person name="Lang B.F."/>
            <person name="Lavin J.L."/>
            <person name="Lee S."/>
            <person name="Li W."/>
            <person name="Lindquist E."/>
            <person name="Lopez-Garcia S."/>
            <person name="Luque E.M."/>
            <person name="Marcos A.T."/>
            <person name="Martin J."/>
            <person name="McCluskey K."/>
            <person name="Medina H.R."/>
            <person name="Miralles-Duran A."/>
            <person name="Miyazaki A."/>
            <person name="Munoz-Torres E."/>
            <person name="Oguiza J.A."/>
            <person name="Ohm R."/>
            <person name="Olmedo M."/>
            <person name="Orejas M."/>
            <person name="Ortiz-Castellanos L."/>
            <person name="Pisabarro A.G."/>
            <person name="Rodriguez-Romero J."/>
            <person name="Ruiz-Herrera J."/>
            <person name="Ruiz-Vazquez R."/>
            <person name="Sanz C."/>
            <person name="Schackwitz W."/>
            <person name="Schmutz J."/>
            <person name="Shahriari M."/>
            <person name="Shelest E."/>
            <person name="Silva-Franco F."/>
            <person name="Soanes D."/>
            <person name="Syed K."/>
            <person name="Tagua V.G."/>
            <person name="Talbot N.J."/>
            <person name="Thon M."/>
            <person name="De vries R.P."/>
            <person name="Wiebenga A."/>
            <person name="Yadav J.S."/>
            <person name="Braun E.L."/>
            <person name="Baker S."/>
            <person name="Garre V."/>
            <person name="Horwitz B."/>
            <person name="Torres-Martinez S."/>
            <person name="Idnurm A."/>
            <person name="Herrera-Estrella A."/>
            <person name="Gabaldon T."/>
            <person name="Grigoriev I.V."/>
        </authorList>
    </citation>
    <scope>NUCLEOTIDE SEQUENCE [LARGE SCALE GENOMIC DNA]</scope>
    <source>
        <strain evidence="4">NRRL 1555(-)</strain>
    </source>
</reference>
<keyword evidence="4" id="KW-1185">Reference proteome</keyword>
<name>A0A162TUS5_PHYB8</name>
<accession>A0A162TUS5</accession>
<dbReference type="Proteomes" id="UP000077315">
    <property type="component" value="Unassembled WGS sequence"/>
</dbReference>
<evidence type="ECO:0000256" key="2">
    <source>
        <dbReference type="SAM" id="Phobius"/>
    </source>
</evidence>
<dbReference type="GeneID" id="28993132"/>
<dbReference type="InParanoid" id="A0A162TUS5"/>
<proteinExistence type="predicted"/>
<feature type="transmembrane region" description="Helical" evidence="2">
    <location>
        <begin position="272"/>
        <end position="292"/>
    </location>
</feature>
<keyword evidence="2" id="KW-1133">Transmembrane helix</keyword>
<dbReference type="EMBL" id="KV440990">
    <property type="protein sequence ID" value="OAD69993.1"/>
    <property type="molecule type" value="Genomic_DNA"/>
</dbReference>
<evidence type="ECO:0000256" key="1">
    <source>
        <dbReference type="SAM" id="MobiDB-lite"/>
    </source>
</evidence>
<keyword evidence="2" id="KW-0812">Transmembrane</keyword>
<sequence length="347" mass="39462">MPSFFPTSSILPTVDQEDNDSNHEAEKRWLTWSNALLKTCRSSISGSIDEIQHFDFKRYTYPLSKREYDTLYNISRPPKATRIYRRCTVSPSATVPSNKAQQTLKSSFGLTPQIKNYKELKLCDSVGKRASQPLQSINETNCELGAHQEYRHSLDITLSSGLLRASTVSDAAHSRQEAPSAVLTPPEPIQLPTLIPMLRHHTISSMSSLSIYSAVEQNDLQSRHISAIWVDSFGKFHKNHFQVGQNETKTQEPESVRMPFGLCILPCSTDSLLFLFGFIFFPLWWIGAWRYFKYPSREINPSETKSILPLSSRGIRQLNCWMSVSSILITAILVGLLVWLSKDEDWL</sequence>
<organism evidence="3 4">
    <name type="scientific">Phycomyces blakesleeanus (strain ATCC 8743b / DSM 1359 / FGSC 10004 / NBRC 33097 / NRRL 1555)</name>
    <dbReference type="NCBI Taxonomy" id="763407"/>
    <lineage>
        <taxon>Eukaryota</taxon>
        <taxon>Fungi</taxon>
        <taxon>Fungi incertae sedis</taxon>
        <taxon>Mucoromycota</taxon>
        <taxon>Mucoromycotina</taxon>
        <taxon>Mucoromycetes</taxon>
        <taxon>Mucorales</taxon>
        <taxon>Phycomycetaceae</taxon>
        <taxon>Phycomyces</taxon>
    </lineage>
</organism>
<dbReference type="VEuPathDB" id="FungiDB:PHYBLDRAFT_149157"/>
<feature type="compositionally biased region" description="Polar residues" evidence="1">
    <location>
        <begin position="1"/>
        <end position="11"/>
    </location>
</feature>
<dbReference type="AlphaFoldDB" id="A0A162TUS5"/>